<organism evidence="6 7">
    <name type="scientific">Puniceibacterium sediminis</name>
    <dbReference type="NCBI Taxonomy" id="1608407"/>
    <lineage>
        <taxon>Bacteria</taxon>
        <taxon>Pseudomonadati</taxon>
        <taxon>Pseudomonadota</taxon>
        <taxon>Alphaproteobacteria</taxon>
        <taxon>Rhodobacterales</taxon>
        <taxon>Paracoccaceae</taxon>
        <taxon>Puniceibacterium</taxon>
    </lineage>
</organism>
<keyword evidence="4" id="KW-0503">Monooxygenase</keyword>
<dbReference type="GO" id="GO:0046306">
    <property type="term" value="P:alkanesulfonate catabolic process"/>
    <property type="evidence" value="ECO:0007669"/>
    <property type="project" value="TreeGrafter"/>
</dbReference>
<keyword evidence="7" id="KW-1185">Reference proteome</keyword>
<dbReference type="Proteomes" id="UP000198417">
    <property type="component" value="Unassembled WGS sequence"/>
</dbReference>
<keyword evidence="1" id="KW-0285">Flavoprotein</keyword>
<proteinExistence type="predicted"/>
<evidence type="ECO:0000256" key="1">
    <source>
        <dbReference type="ARBA" id="ARBA00022630"/>
    </source>
</evidence>
<reference evidence="6 7" key="1">
    <citation type="submission" date="2017-06" db="EMBL/GenBank/DDBJ databases">
        <authorList>
            <person name="Kim H.J."/>
            <person name="Triplett B.A."/>
        </authorList>
    </citation>
    <scope>NUCLEOTIDE SEQUENCE [LARGE SCALE GENOMIC DNA]</scope>
    <source>
        <strain evidence="6 7">DSM 29052</strain>
    </source>
</reference>
<dbReference type="SUPFAM" id="SSF51679">
    <property type="entry name" value="Bacterial luciferase-like"/>
    <property type="match status" value="1"/>
</dbReference>
<dbReference type="InterPro" id="IPR011251">
    <property type="entry name" value="Luciferase-like_dom"/>
</dbReference>
<evidence type="ECO:0000313" key="6">
    <source>
        <dbReference type="EMBL" id="SNR53385.1"/>
    </source>
</evidence>
<dbReference type="RefSeq" id="WP_089270614.1">
    <property type="nucleotide sequence ID" value="NZ_FZNN01000009.1"/>
</dbReference>
<dbReference type="GO" id="GO:0008726">
    <property type="term" value="F:alkanesulfonate monooxygenase activity"/>
    <property type="evidence" value="ECO:0007669"/>
    <property type="project" value="TreeGrafter"/>
</dbReference>
<keyword evidence="3" id="KW-0560">Oxidoreductase</keyword>
<protein>
    <submittedName>
        <fullName evidence="6">Pyrimidine oxygenase</fullName>
    </submittedName>
</protein>
<dbReference type="Pfam" id="PF00296">
    <property type="entry name" value="Bac_luciferase"/>
    <property type="match status" value="1"/>
</dbReference>
<accession>A0A238X315</accession>
<evidence type="ECO:0000259" key="5">
    <source>
        <dbReference type="Pfam" id="PF00296"/>
    </source>
</evidence>
<evidence type="ECO:0000256" key="3">
    <source>
        <dbReference type="ARBA" id="ARBA00023002"/>
    </source>
</evidence>
<evidence type="ECO:0000256" key="2">
    <source>
        <dbReference type="ARBA" id="ARBA00022643"/>
    </source>
</evidence>
<keyword evidence="2" id="KW-0288">FMN</keyword>
<dbReference type="OrthoDB" id="9779442at2"/>
<dbReference type="AlphaFoldDB" id="A0A238X315"/>
<sequence length="350" mass="38762">MSRLDLGLFIPSTSGSLIIAKGKPPQSVPTWELNKKVAQYADEAGMDFLIAQVKWRGYGGETGHWDSALEAFTLMSGLGAVTKNIKLVASVAVRTLNPAVVAKMAATAHDICGGRFVVNVVAGWNKFEYAQMGLWSDDDYYLNRYEYADEYLTILKRLWTEDHVTFKGEHFEIEDCVSNPKPAKMPEIVCAGQSDAALAFVARQSDYSFIGRLNDTPEQLGETVRKISGMAAEHGREVKSLTLLTVIAAETEEEAMAEKQRYINNRDSVAIEEWQRASGMDRNRADYKELPPEVSTFMSIPHVVGSYQQVAEHLDKLAEQGVSGACLAFPDFAADVPKFCENVMPLMTSR</sequence>
<dbReference type="PANTHER" id="PTHR42847:SF4">
    <property type="entry name" value="ALKANESULFONATE MONOOXYGENASE-RELATED"/>
    <property type="match status" value="1"/>
</dbReference>
<evidence type="ECO:0000313" key="7">
    <source>
        <dbReference type="Proteomes" id="UP000198417"/>
    </source>
</evidence>
<evidence type="ECO:0000256" key="4">
    <source>
        <dbReference type="ARBA" id="ARBA00023033"/>
    </source>
</evidence>
<dbReference type="Gene3D" id="3.20.20.30">
    <property type="entry name" value="Luciferase-like domain"/>
    <property type="match status" value="1"/>
</dbReference>
<dbReference type="EMBL" id="FZNN01000009">
    <property type="protein sequence ID" value="SNR53385.1"/>
    <property type="molecule type" value="Genomic_DNA"/>
</dbReference>
<name>A0A238X315_9RHOB</name>
<dbReference type="InterPro" id="IPR036661">
    <property type="entry name" value="Luciferase-like_sf"/>
</dbReference>
<dbReference type="PANTHER" id="PTHR42847">
    <property type="entry name" value="ALKANESULFONATE MONOOXYGENASE"/>
    <property type="match status" value="1"/>
</dbReference>
<feature type="domain" description="Luciferase-like" evidence="5">
    <location>
        <begin position="7"/>
        <end position="323"/>
    </location>
</feature>
<dbReference type="InterPro" id="IPR050172">
    <property type="entry name" value="SsuD_RutA_monooxygenase"/>
</dbReference>
<gene>
    <name evidence="6" type="ORF">SAMN06265370_10924</name>
</gene>